<accession>A0A563VZA4</accession>
<organism evidence="1 2">
    <name type="scientific">Hyella patelloides LEGE 07179</name>
    <dbReference type="NCBI Taxonomy" id="945734"/>
    <lineage>
        <taxon>Bacteria</taxon>
        <taxon>Bacillati</taxon>
        <taxon>Cyanobacteriota</taxon>
        <taxon>Cyanophyceae</taxon>
        <taxon>Pleurocapsales</taxon>
        <taxon>Hyellaceae</taxon>
        <taxon>Hyella</taxon>
    </lineage>
</organism>
<protein>
    <submittedName>
        <fullName evidence="1">Uncharacterized protein</fullName>
    </submittedName>
</protein>
<gene>
    <name evidence="1" type="ORF">H1P_4960001</name>
</gene>
<sequence length="56" mass="6457">MVRDAGKTSACPIAMLMQSMCFYNDNVILPGEMSIISHYDEFINFKTRKMFFANNL</sequence>
<evidence type="ECO:0000313" key="2">
    <source>
        <dbReference type="Proteomes" id="UP000320055"/>
    </source>
</evidence>
<dbReference type="AlphaFoldDB" id="A0A563VZA4"/>
<keyword evidence="2" id="KW-1185">Reference proteome</keyword>
<name>A0A563VZA4_9CYAN</name>
<evidence type="ECO:0000313" key="1">
    <source>
        <dbReference type="EMBL" id="VEP16784.1"/>
    </source>
</evidence>
<dbReference type="Proteomes" id="UP000320055">
    <property type="component" value="Unassembled WGS sequence"/>
</dbReference>
<reference evidence="1 2" key="1">
    <citation type="submission" date="2019-01" db="EMBL/GenBank/DDBJ databases">
        <authorList>
            <person name="Brito A."/>
        </authorList>
    </citation>
    <scope>NUCLEOTIDE SEQUENCE [LARGE SCALE GENOMIC DNA]</scope>
    <source>
        <strain evidence="1">1</strain>
    </source>
</reference>
<proteinExistence type="predicted"/>
<dbReference type="EMBL" id="CAACVJ010000441">
    <property type="protein sequence ID" value="VEP16784.1"/>
    <property type="molecule type" value="Genomic_DNA"/>
</dbReference>